<comment type="caution">
    <text evidence="2">The sequence shown here is derived from an EMBL/GenBank/DDBJ whole genome shotgun (WGS) entry which is preliminary data.</text>
</comment>
<sequence length="155" mass="17941">MIALSSSLYYLSLLFSTIACGSSFLWDEKKGELRWIDMSTLIQASISVHRLNTFQQLLRERWTFELSVFGVTRSNQYFKLTTAPIHGTNHLRRDNRIFMVRSNDELMSLANTNIHLPVKTNLREFNCPNTTLFRARCVGGVKTTYNDETQTIQLI</sequence>
<dbReference type="Proteomes" id="UP000824890">
    <property type="component" value="Unassembled WGS sequence"/>
</dbReference>
<organism evidence="2 3">
    <name type="scientific">Brassica napus</name>
    <name type="common">Rape</name>
    <dbReference type="NCBI Taxonomy" id="3708"/>
    <lineage>
        <taxon>Eukaryota</taxon>
        <taxon>Viridiplantae</taxon>
        <taxon>Streptophyta</taxon>
        <taxon>Embryophyta</taxon>
        <taxon>Tracheophyta</taxon>
        <taxon>Spermatophyta</taxon>
        <taxon>Magnoliopsida</taxon>
        <taxon>eudicotyledons</taxon>
        <taxon>Gunneridae</taxon>
        <taxon>Pentapetalae</taxon>
        <taxon>rosids</taxon>
        <taxon>malvids</taxon>
        <taxon>Brassicales</taxon>
        <taxon>Brassicaceae</taxon>
        <taxon>Brassiceae</taxon>
        <taxon>Brassica</taxon>
    </lineage>
</organism>
<feature type="transmembrane region" description="Helical" evidence="1">
    <location>
        <begin position="6"/>
        <end position="26"/>
    </location>
</feature>
<keyword evidence="3" id="KW-1185">Reference proteome</keyword>
<dbReference type="EMBL" id="JAGKQM010002060">
    <property type="protein sequence ID" value="KAH0850479.1"/>
    <property type="molecule type" value="Genomic_DNA"/>
</dbReference>
<evidence type="ECO:0000313" key="3">
    <source>
        <dbReference type="Proteomes" id="UP000824890"/>
    </source>
</evidence>
<proteinExistence type="predicted"/>
<keyword evidence="1" id="KW-0472">Membrane</keyword>
<keyword evidence="1" id="KW-0812">Transmembrane</keyword>
<protein>
    <submittedName>
        <fullName evidence="2">Uncharacterized protein</fullName>
    </submittedName>
</protein>
<accession>A0ABQ7X3F1</accession>
<keyword evidence="1" id="KW-1133">Transmembrane helix</keyword>
<reference evidence="2 3" key="1">
    <citation type="submission" date="2021-05" db="EMBL/GenBank/DDBJ databases">
        <title>Genome Assembly of Synthetic Allotetraploid Brassica napus Reveals Homoeologous Exchanges between Subgenomes.</title>
        <authorList>
            <person name="Davis J.T."/>
        </authorList>
    </citation>
    <scope>NUCLEOTIDE SEQUENCE [LARGE SCALE GENOMIC DNA]</scope>
    <source>
        <strain evidence="3">cv. Da-Ae</strain>
        <tissue evidence="2">Seedling</tissue>
    </source>
</reference>
<evidence type="ECO:0000313" key="2">
    <source>
        <dbReference type="EMBL" id="KAH0850479.1"/>
    </source>
</evidence>
<evidence type="ECO:0000256" key="1">
    <source>
        <dbReference type="SAM" id="Phobius"/>
    </source>
</evidence>
<gene>
    <name evidence="2" type="ORF">HID58_095526</name>
</gene>
<name>A0ABQ7X3F1_BRANA</name>